<name>A0A803KQK0_CHEQI</name>
<dbReference type="Proteomes" id="UP000596660">
    <property type="component" value="Unplaced"/>
</dbReference>
<dbReference type="PANTHER" id="PTHR23054">
    <property type="entry name" value="TERNARY COMPLEX FACTOR MIP1, LEUCINE-ZIPPER-RELATED"/>
    <property type="match status" value="1"/>
</dbReference>
<feature type="compositionally biased region" description="Polar residues" evidence="2">
    <location>
        <begin position="160"/>
        <end position="173"/>
    </location>
</feature>
<evidence type="ECO:0000313" key="6">
    <source>
        <dbReference type="Proteomes" id="UP000596660"/>
    </source>
</evidence>
<feature type="domain" description="Ternary complex factor MIP1 leucine-zipper" evidence="4">
    <location>
        <begin position="66"/>
        <end position="143"/>
    </location>
</feature>
<evidence type="ECO:0000256" key="2">
    <source>
        <dbReference type="SAM" id="MobiDB-lite"/>
    </source>
</evidence>
<dbReference type="PANTHER" id="PTHR23054:SF53">
    <property type="entry name" value="OS06G0704100 PROTEIN"/>
    <property type="match status" value="1"/>
</dbReference>
<keyword evidence="1" id="KW-0175">Coiled coil</keyword>
<dbReference type="InterPro" id="IPR025757">
    <property type="entry name" value="MIP1_Leuzipper"/>
</dbReference>
<feature type="domain" description="DUF547" evidence="3">
    <location>
        <begin position="338"/>
        <end position="477"/>
    </location>
</feature>
<accession>A0A803KQK0</accession>
<feature type="region of interest" description="Disordered" evidence="2">
    <location>
        <begin position="160"/>
        <end position="179"/>
    </location>
</feature>
<dbReference type="AlphaFoldDB" id="A0A803KQK0"/>
<dbReference type="EnsemblPlants" id="AUR62001306-RA">
    <property type="protein sequence ID" value="AUR62001306-RA:cds"/>
    <property type="gene ID" value="AUR62001306"/>
</dbReference>
<reference evidence="5" key="2">
    <citation type="submission" date="2021-03" db="UniProtKB">
        <authorList>
            <consortium name="EnsemblPlants"/>
        </authorList>
    </citation>
    <scope>IDENTIFICATION</scope>
</reference>
<dbReference type="Pfam" id="PF04784">
    <property type="entry name" value="DUF547"/>
    <property type="match status" value="1"/>
</dbReference>
<feature type="coiled-coil region" evidence="1">
    <location>
        <begin position="112"/>
        <end position="146"/>
    </location>
</feature>
<feature type="compositionally biased region" description="Low complexity" evidence="2">
    <location>
        <begin position="223"/>
        <end position="236"/>
    </location>
</feature>
<feature type="region of interest" description="Disordered" evidence="2">
    <location>
        <begin position="223"/>
        <end position="244"/>
    </location>
</feature>
<dbReference type="Gramene" id="AUR62001306-RA">
    <property type="protein sequence ID" value="AUR62001306-RA:cds"/>
    <property type="gene ID" value="AUR62001306"/>
</dbReference>
<evidence type="ECO:0000256" key="1">
    <source>
        <dbReference type="SAM" id="Coils"/>
    </source>
</evidence>
<protein>
    <submittedName>
        <fullName evidence="5">Uncharacterized protein</fullName>
    </submittedName>
</protein>
<organism evidence="5 6">
    <name type="scientific">Chenopodium quinoa</name>
    <name type="common">Quinoa</name>
    <dbReference type="NCBI Taxonomy" id="63459"/>
    <lineage>
        <taxon>Eukaryota</taxon>
        <taxon>Viridiplantae</taxon>
        <taxon>Streptophyta</taxon>
        <taxon>Embryophyta</taxon>
        <taxon>Tracheophyta</taxon>
        <taxon>Spermatophyta</taxon>
        <taxon>Magnoliopsida</taxon>
        <taxon>eudicotyledons</taxon>
        <taxon>Gunneridae</taxon>
        <taxon>Pentapetalae</taxon>
        <taxon>Caryophyllales</taxon>
        <taxon>Chenopodiaceae</taxon>
        <taxon>Chenopodioideae</taxon>
        <taxon>Atripliceae</taxon>
        <taxon>Chenopodium</taxon>
    </lineage>
</organism>
<sequence>MIEDMAATSAVLNDTALEYASSGSVDNVSNSRLDEGQCHWFSPKASNYIEAENGGYYGRCDGVFDYKFQLEKDVRSLHQQLQEEKELHVTLEHAVEKNVMELSTPSHFPQRTVELLSSIAALEASISELEEEMVSLHYQLSQERNERKLAEYRLQRSYSKKTSSPSWQGSQLSPKMYPKDSGAVNVGKLTKELSSKGLWNHPNRLSEEMVRCMRSIFISLAESSPSSNDTTTDTPSLPHAHPSNAPSWSLSEHLMVPMWAKSPQIDLPRDSEVLGTEGTFDPYKVTGKLSWMEIGRYGLATEVSWMSVGKSQLEYAAGSLRRFRILVEQLAKVNPILLSSDEKLAFWINLYNALIMHAYLAYGVPRSEAKFFSLLQKAAYTVGGHLFSAAVIEYVILKMRPPIHRPQIVRNCLLMPALLLPLNKLKVSEEQKKFAIDSYEPNIAFALSCGMYSSPAVQVFTAKNVRDELEAAQRDFIRASVGVSSKGKLLVPKMLHCFTRNNVDDSKLAQWISRYLPQDQAAFIDQHITQKRQKLFGSRNCGVLPFDSRFRYLFVPEMVYQ</sequence>
<dbReference type="OMA" id="PIWISHI"/>
<evidence type="ECO:0000259" key="3">
    <source>
        <dbReference type="Pfam" id="PF04784"/>
    </source>
</evidence>
<proteinExistence type="predicted"/>
<evidence type="ECO:0000259" key="4">
    <source>
        <dbReference type="Pfam" id="PF14389"/>
    </source>
</evidence>
<dbReference type="Pfam" id="PF14389">
    <property type="entry name" value="Lzipper-MIP1"/>
    <property type="match status" value="1"/>
</dbReference>
<dbReference type="InterPro" id="IPR006869">
    <property type="entry name" value="DUF547"/>
</dbReference>
<keyword evidence="6" id="KW-1185">Reference proteome</keyword>
<reference evidence="5" key="1">
    <citation type="journal article" date="2017" name="Nature">
        <title>The genome of Chenopodium quinoa.</title>
        <authorList>
            <person name="Jarvis D.E."/>
            <person name="Ho Y.S."/>
            <person name="Lightfoot D.J."/>
            <person name="Schmoeckel S.M."/>
            <person name="Li B."/>
            <person name="Borm T.J.A."/>
            <person name="Ohyanagi H."/>
            <person name="Mineta K."/>
            <person name="Michell C.T."/>
            <person name="Saber N."/>
            <person name="Kharbatia N.M."/>
            <person name="Rupper R.R."/>
            <person name="Sharp A.R."/>
            <person name="Dally N."/>
            <person name="Boughton B.A."/>
            <person name="Woo Y.H."/>
            <person name="Gao G."/>
            <person name="Schijlen E.G.W.M."/>
            <person name="Guo X."/>
            <person name="Momin A.A."/>
            <person name="Negrao S."/>
            <person name="Al-Babili S."/>
            <person name="Gehring C."/>
            <person name="Roessner U."/>
            <person name="Jung C."/>
            <person name="Murphy K."/>
            <person name="Arold S.T."/>
            <person name="Gojobori T."/>
            <person name="van der Linden C.G."/>
            <person name="van Loo E.N."/>
            <person name="Jellen E.N."/>
            <person name="Maughan P.J."/>
            <person name="Tester M."/>
        </authorList>
    </citation>
    <scope>NUCLEOTIDE SEQUENCE [LARGE SCALE GENOMIC DNA]</scope>
    <source>
        <strain evidence="5">cv. PI 614886</strain>
    </source>
</reference>
<evidence type="ECO:0000313" key="5">
    <source>
        <dbReference type="EnsemblPlants" id="AUR62001306-RA:cds"/>
    </source>
</evidence>